<accession>A0A3E1NHN3</accession>
<dbReference type="InterPro" id="IPR003961">
    <property type="entry name" value="FN3_dom"/>
</dbReference>
<proteinExistence type="predicted"/>
<evidence type="ECO:0000259" key="2">
    <source>
        <dbReference type="PROSITE" id="PS50853"/>
    </source>
</evidence>
<dbReference type="CDD" id="cd00063">
    <property type="entry name" value="FN3"/>
    <property type="match status" value="1"/>
</dbReference>
<dbReference type="InterPro" id="IPR010262">
    <property type="entry name" value="Arylsulfotransferase_bact"/>
</dbReference>
<dbReference type="SUPFAM" id="SSF50998">
    <property type="entry name" value="Quinoprotein alcohol dehydrogenase-like"/>
    <property type="match status" value="1"/>
</dbReference>
<gene>
    <name evidence="3" type="ORF">DXN05_15710</name>
</gene>
<dbReference type="PROSITE" id="PS51257">
    <property type="entry name" value="PROKAR_LIPOPROTEIN"/>
    <property type="match status" value="1"/>
</dbReference>
<organism evidence="3 4">
    <name type="scientific">Deminuibacter soli</name>
    <dbReference type="NCBI Taxonomy" id="2291815"/>
    <lineage>
        <taxon>Bacteria</taxon>
        <taxon>Pseudomonadati</taxon>
        <taxon>Bacteroidota</taxon>
        <taxon>Chitinophagia</taxon>
        <taxon>Chitinophagales</taxon>
        <taxon>Chitinophagaceae</taxon>
        <taxon>Deminuibacter</taxon>
    </lineage>
</organism>
<dbReference type="AlphaFoldDB" id="A0A3E1NHN3"/>
<dbReference type="Gene3D" id="2.130.10.10">
    <property type="entry name" value="YVTN repeat-like/Quinoprotein amine dehydrogenase"/>
    <property type="match status" value="1"/>
</dbReference>
<keyword evidence="4" id="KW-1185">Reference proteome</keyword>
<dbReference type="InterPro" id="IPR011047">
    <property type="entry name" value="Quinoprotein_ADH-like_sf"/>
</dbReference>
<dbReference type="InterPro" id="IPR053143">
    <property type="entry name" value="Arylsulfate_ST"/>
</dbReference>
<evidence type="ECO:0000313" key="3">
    <source>
        <dbReference type="EMBL" id="RFM27460.1"/>
    </source>
</evidence>
<feature type="signal peptide" evidence="1">
    <location>
        <begin position="1"/>
        <end position="25"/>
    </location>
</feature>
<evidence type="ECO:0000256" key="1">
    <source>
        <dbReference type="SAM" id="SignalP"/>
    </source>
</evidence>
<protein>
    <recommendedName>
        <fullName evidence="2">Fibronectin type-III domain-containing protein</fullName>
    </recommendedName>
</protein>
<keyword evidence="1" id="KW-0732">Signal</keyword>
<dbReference type="GO" id="GO:0004062">
    <property type="term" value="F:aryl sulfotransferase activity"/>
    <property type="evidence" value="ECO:0007669"/>
    <property type="project" value="InterPro"/>
</dbReference>
<dbReference type="RefSeq" id="WP_116848218.1">
    <property type="nucleotide sequence ID" value="NZ_QTJU01000005.1"/>
</dbReference>
<dbReference type="PANTHER" id="PTHR35340:SF5">
    <property type="entry name" value="ASST-DOMAIN-CONTAINING PROTEIN"/>
    <property type="match status" value="1"/>
</dbReference>
<dbReference type="EMBL" id="QTJU01000005">
    <property type="protein sequence ID" value="RFM27460.1"/>
    <property type="molecule type" value="Genomic_DNA"/>
</dbReference>
<dbReference type="Pfam" id="PF05935">
    <property type="entry name" value="Arylsulfotrans"/>
    <property type="match status" value="1"/>
</dbReference>
<dbReference type="Proteomes" id="UP000261284">
    <property type="component" value="Unassembled WGS sequence"/>
</dbReference>
<dbReference type="PANTHER" id="PTHR35340">
    <property type="entry name" value="PQQ ENZYME REPEAT PROTEIN-RELATED"/>
    <property type="match status" value="1"/>
</dbReference>
<dbReference type="PROSITE" id="PS50853">
    <property type="entry name" value="FN3"/>
    <property type="match status" value="1"/>
</dbReference>
<name>A0A3E1NHN3_9BACT</name>
<sequence>MKRKMSTVMRRWIAGLTLLAVVAAAAGCGNDCAHLVTGIRIDEAGNNALKVQVKVTTSAAADVHIEYRLQNSTGDWFATPVSKQGTAHKLVLTNLQFRQPYVFRIVTAKDGCSAVSKEYTFTSPGAPLWLKDMYSVVCPDTSVLPAAFKNGYMLLYKRDAPGILSIIDYNGDLHWYHQVNGTGFKTATFTQNNTILAILGTAAYQTSYGNEILELSLAGDTVFHLKKGEAGLQQTIHHEILLNNHNQVVTICADERILDLSARGGSKADTVKSDGIIVLDKKGNAVWKWSVFDALNPLDDASIVKDRNDWMHANSLCLDTDGNYLLSFYNNGQIWKIDAHTGKVIWKFGKGGEFAMPEGSVFDNSHAIHLNSHGALMLFDNGTSKQRSRTLAFTLDAQNKKATLAMQVLLPPDMYSERMGSAYLVNDTAVLQCCSKRNVAALTNLQGRFLWALKAGGSPYRVNFLHPEQVRPYIGR</sequence>
<dbReference type="InterPro" id="IPR015943">
    <property type="entry name" value="WD40/YVTN_repeat-like_dom_sf"/>
</dbReference>
<comment type="caution">
    <text evidence="3">The sequence shown here is derived from an EMBL/GenBank/DDBJ whole genome shotgun (WGS) entry which is preliminary data.</text>
</comment>
<feature type="domain" description="Fibronectin type-III" evidence="2">
    <location>
        <begin position="35"/>
        <end position="126"/>
    </location>
</feature>
<reference evidence="3 4" key="1">
    <citation type="submission" date="2018-08" db="EMBL/GenBank/DDBJ databases">
        <title>Chitinophagaceae sp. K23C18032701, a novel bacterium isolated from forest soil.</title>
        <authorList>
            <person name="Wang C."/>
        </authorList>
    </citation>
    <scope>NUCLEOTIDE SEQUENCE [LARGE SCALE GENOMIC DNA]</scope>
    <source>
        <strain evidence="3 4">K23C18032701</strain>
    </source>
</reference>
<evidence type="ECO:0000313" key="4">
    <source>
        <dbReference type="Proteomes" id="UP000261284"/>
    </source>
</evidence>
<dbReference type="OrthoDB" id="304912at2"/>
<feature type="chain" id="PRO_5017733120" description="Fibronectin type-III domain-containing protein" evidence="1">
    <location>
        <begin position="26"/>
        <end position="476"/>
    </location>
</feature>